<feature type="compositionally biased region" description="Basic and acidic residues" evidence="2">
    <location>
        <begin position="257"/>
        <end position="273"/>
    </location>
</feature>
<evidence type="ECO:0000313" key="4">
    <source>
        <dbReference type="EMBL" id="BAS28885.1"/>
    </source>
</evidence>
<feature type="region of interest" description="Disordered" evidence="2">
    <location>
        <begin position="257"/>
        <end position="280"/>
    </location>
</feature>
<keyword evidence="5" id="KW-1185">Reference proteome</keyword>
<dbReference type="Proteomes" id="UP000065807">
    <property type="component" value="Chromosome"/>
</dbReference>
<dbReference type="OrthoDB" id="181047at2"/>
<dbReference type="RefSeq" id="WP_082726390.1">
    <property type="nucleotide sequence ID" value="NZ_AP014924.1"/>
</dbReference>
<dbReference type="InterPro" id="IPR001509">
    <property type="entry name" value="Epimerase_deHydtase"/>
</dbReference>
<dbReference type="KEGG" id="lpil:LIP_3056"/>
<sequence>MRTLVTGGAGFIGSHVVRLLLEAGHQVAVLDDLSAGRPERVPQGVSLHRVQLEEAGAVDEVVAQVRPQAVFHLAAQVDVQAAVREPLRDLTVNVAGSLVLLEACRRNGVEHLVYSSSAAVYGEPERLPLPEEAACKPLSPYGASKLAAEGYCWVYGAGAGLRTTVLRYANVYGPGQEARAEGGVVASFATRLAQGEPPRIFGSGRQTRDFIYVTDVARANLAALEGPGGLFNVGTGRERSVLELAQVLLELAGRQDLQPRTEPARPGEIERSALDPGRAGTVLGWHPRVDLREGLARTLAWTQAGSPMEAGALDALAGGRGA</sequence>
<dbReference type="Gene3D" id="3.90.25.10">
    <property type="entry name" value="UDP-galactose 4-epimerase, domain 1"/>
    <property type="match status" value="1"/>
</dbReference>
<organism evidence="4 5">
    <name type="scientific">Limnochorda pilosa</name>
    <dbReference type="NCBI Taxonomy" id="1555112"/>
    <lineage>
        <taxon>Bacteria</taxon>
        <taxon>Bacillati</taxon>
        <taxon>Bacillota</taxon>
        <taxon>Limnochordia</taxon>
        <taxon>Limnochordales</taxon>
        <taxon>Limnochordaceae</taxon>
        <taxon>Limnochorda</taxon>
    </lineage>
</organism>
<evidence type="ECO:0000313" key="5">
    <source>
        <dbReference type="Proteomes" id="UP000065807"/>
    </source>
</evidence>
<dbReference type="PATRIC" id="fig|1555112.3.peg.3103"/>
<name>A0A0K2SP39_LIMPI</name>
<reference evidence="5" key="2">
    <citation type="journal article" date="2016" name="Int. J. Syst. Evol. Microbiol.">
        <title>Complete genome sequence and cell structure of Limnochorda pilosa, a Gram-negative spore-former within the phylum Firmicutes.</title>
        <authorList>
            <person name="Watanabe M."/>
            <person name="Kojima H."/>
            <person name="Fukui M."/>
        </authorList>
    </citation>
    <scope>NUCLEOTIDE SEQUENCE [LARGE SCALE GENOMIC DNA]</scope>
    <source>
        <strain evidence="5">HC45</strain>
    </source>
</reference>
<dbReference type="Pfam" id="PF01370">
    <property type="entry name" value="Epimerase"/>
    <property type="match status" value="1"/>
</dbReference>
<dbReference type="InterPro" id="IPR036291">
    <property type="entry name" value="NAD(P)-bd_dom_sf"/>
</dbReference>
<gene>
    <name evidence="4" type="ORF">LIP_3056</name>
</gene>
<dbReference type="AlphaFoldDB" id="A0A0K2SP39"/>
<comment type="similarity">
    <text evidence="1">Belongs to the NAD(P)-dependent epimerase/dehydratase family.</text>
</comment>
<dbReference type="Gene3D" id="3.40.50.720">
    <property type="entry name" value="NAD(P)-binding Rossmann-like Domain"/>
    <property type="match status" value="1"/>
</dbReference>
<dbReference type="SUPFAM" id="SSF51735">
    <property type="entry name" value="NAD(P)-binding Rossmann-fold domains"/>
    <property type="match status" value="1"/>
</dbReference>
<accession>A0A0K2SP39</accession>
<feature type="domain" description="NAD-dependent epimerase/dehydratase" evidence="3">
    <location>
        <begin position="4"/>
        <end position="234"/>
    </location>
</feature>
<protein>
    <submittedName>
        <fullName evidence="4">UDP-glucose 4-epimerase</fullName>
    </submittedName>
</protein>
<dbReference type="STRING" id="1555112.LIP_3056"/>
<reference evidence="5" key="1">
    <citation type="submission" date="2015-07" db="EMBL/GenBank/DDBJ databases">
        <title>Complete genome sequence and phylogenetic analysis of Limnochorda pilosa.</title>
        <authorList>
            <person name="Watanabe M."/>
            <person name="Kojima H."/>
            <person name="Fukui M."/>
        </authorList>
    </citation>
    <scope>NUCLEOTIDE SEQUENCE [LARGE SCALE GENOMIC DNA]</scope>
    <source>
        <strain evidence="5">HC45</strain>
    </source>
</reference>
<dbReference type="EMBL" id="AP014924">
    <property type="protein sequence ID" value="BAS28885.1"/>
    <property type="molecule type" value="Genomic_DNA"/>
</dbReference>
<dbReference type="PANTHER" id="PTHR43000">
    <property type="entry name" value="DTDP-D-GLUCOSE 4,6-DEHYDRATASE-RELATED"/>
    <property type="match status" value="1"/>
</dbReference>
<evidence type="ECO:0000259" key="3">
    <source>
        <dbReference type="Pfam" id="PF01370"/>
    </source>
</evidence>
<proteinExistence type="inferred from homology"/>
<evidence type="ECO:0000256" key="2">
    <source>
        <dbReference type="SAM" id="MobiDB-lite"/>
    </source>
</evidence>
<evidence type="ECO:0000256" key="1">
    <source>
        <dbReference type="ARBA" id="ARBA00007637"/>
    </source>
</evidence>